<sequence length="404" mass="44574">MARSTSTTKLKPWQIVVILVIAGLVYAYQAGYFDRWLGRTSVEPTSVAGPTTPTNPPTMADPNNVIAALDPDKAYVAEGAWYQVFFTRPSYPEKAAGRKGGVDAVMIADIDAAKSTIYIASFDFDLELMTDALIRAKKRKVKVQLVVDDENLASPEVAETTGRLEAAKIPITWDERSAFMHNKIVVIDDTIVWTGSMNLVVNDVYRNNNNMIRSTIPELVANYRQRFLDMFAGKMGGKAPKNTPNPVIKLAGGVQIETYFSPVDKPRSKIVNYIKKAKQSVNVLAFSFTDDDTAQALIDRHEAGLEVQVVMESRNAEGLGSEFGILEDAGIPVLRDANCYILHNKTIVIDEKIVITGSYNFTAAAENNNDENLLIITDPDLARHYLAEFDRLYAQAENPAGCGR</sequence>
<evidence type="ECO:0000313" key="9">
    <source>
        <dbReference type="Proteomes" id="UP001428290"/>
    </source>
</evidence>
<feature type="domain" description="PLD phosphodiesterase" evidence="7">
    <location>
        <begin position="176"/>
        <end position="203"/>
    </location>
</feature>
<organism evidence="8 9">
    <name type="scientific">Herpetosiphon gulosus</name>
    <dbReference type="NCBI Taxonomy" id="1973496"/>
    <lineage>
        <taxon>Bacteria</taxon>
        <taxon>Bacillati</taxon>
        <taxon>Chloroflexota</taxon>
        <taxon>Chloroflexia</taxon>
        <taxon>Herpetosiphonales</taxon>
        <taxon>Herpetosiphonaceae</taxon>
        <taxon>Herpetosiphon</taxon>
    </lineage>
</organism>
<evidence type="ECO:0000259" key="7">
    <source>
        <dbReference type="PROSITE" id="PS50035"/>
    </source>
</evidence>
<dbReference type="EMBL" id="BAABRU010000005">
    <property type="protein sequence ID" value="GAA5528003.1"/>
    <property type="molecule type" value="Genomic_DNA"/>
</dbReference>
<dbReference type="Proteomes" id="UP001428290">
    <property type="component" value="Unassembled WGS sequence"/>
</dbReference>
<evidence type="ECO:0000256" key="4">
    <source>
        <dbReference type="ARBA" id="ARBA00022801"/>
    </source>
</evidence>
<evidence type="ECO:0000256" key="3">
    <source>
        <dbReference type="ARBA" id="ARBA00012027"/>
    </source>
</evidence>
<dbReference type="CDD" id="cd09116">
    <property type="entry name" value="PLDc_Nuc_like"/>
    <property type="match status" value="1"/>
</dbReference>
<gene>
    <name evidence="8" type="primary">clsA_1</name>
    <name evidence="8" type="ORF">Hgul01_01798</name>
</gene>
<evidence type="ECO:0000256" key="1">
    <source>
        <dbReference type="ARBA" id="ARBA00000798"/>
    </source>
</evidence>
<keyword evidence="5" id="KW-0442">Lipid degradation</keyword>
<dbReference type="PANTHER" id="PTHR43856">
    <property type="entry name" value="CARDIOLIPIN HYDROLASE"/>
    <property type="match status" value="1"/>
</dbReference>
<dbReference type="CDD" id="cd09170">
    <property type="entry name" value="PLDc_Nuc"/>
    <property type="match status" value="1"/>
</dbReference>
<comment type="similarity">
    <text evidence="2">Belongs to the phospholipase D family.</text>
</comment>
<dbReference type="PROSITE" id="PS50035">
    <property type="entry name" value="PLD"/>
    <property type="match status" value="2"/>
</dbReference>
<dbReference type="Gene3D" id="3.30.870.10">
    <property type="entry name" value="Endonuclease Chain A"/>
    <property type="match status" value="2"/>
</dbReference>
<proteinExistence type="inferred from homology"/>
<accession>A0ABP9WXS1</accession>
<dbReference type="RefSeq" id="WP_345721610.1">
    <property type="nucleotide sequence ID" value="NZ_BAABRU010000005.1"/>
</dbReference>
<keyword evidence="9" id="KW-1185">Reference proteome</keyword>
<evidence type="ECO:0000256" key="6">
    <source>
        <dbReference type="ARBA" id="ARBA00023098"/>
    </source>
</evidence>
<dbReference type="PANTHER" id="PTHR43856:SF1">
    <property type="entry name" value="MITOCHONDRIAL CARDIOLIPIN HYDROLASE"/>
    <property type="match status" value="1"/>
</dbReference>
<reference evidence="8 9" key="1">
    <citation type="submission" date="2024-02" db="EMBL/GenBank/DDBJ databases">
        <title>Herpetosiphon gulosus NBRC 112829.</title>
        <authorList>
            <person name="Ichikawa N."/>
            <person name="Katano-Makiyama Y."/>
            <person name="Hidaka K."/>
        </authorList>
    </citation>
    <scope>NUCLEOTIDE SEQUENCE [LARGE SCALE GENOMIC DNA]</scope>
    <source>
        <strain evidence="8 9">NBRC 112829</strain>
    </source>
</reference>
<comment type="catalytic activity">
    <reaction evidence="1">
        <text>a 1,2-diacyl-sn-glycero-3-phosphocholine + H2O = a 1,2-diacyl-sn-glycero-3-phosphate + choline + H(+)</text>
        <dbReference type="Rhea" id="RHEA:14445"/>
        <dbReference type="ChEBI" id="CHEBI:15354"/>
        <dbReference type="ChEBI" id="CHEBI:15377"/>
        <dbReference type="ChEBI" id="CHEBI:15378"/>
        <dbReference type="ChEBI" id="CHEBI:57643"/>
        <dbReference type="ChEBI" id="CHEBI:58608"/>
        <dbReference type="EC" id="3.1.4.4"/>
    </reaction>
</comment>
<protein>
    <recommendedName>
        <fullName evidence="3">phospholipase D</fullName>
        <ecNumber evidence="3">3.1.4.4</ecNumber>
    </recommendedName>
</protein>
<dbReference type="EC" id="3.1.4.4" evidence="3"/>
<keyword evidence="6" id="KW-0443">Lipid metabolism</keyword>
<dbReference type="Pfam" id="PF13091">
    <property type="entry name" value="PLDc_2"/>
    <property type="match status" value="2"/>
</dbReference>
<dbReference type="InterPro" id="IPR001736">
    <property type="entry name" value="PLipase_D/transphosphatidylase"/>
</dbReference>
<name>A0ABP9WXS1_9CHLR</name>
<keyword evidence="4" id="KW-0378">Hydrolase</keyword>
<dbReference type="SUPFAM" id="SSF56024">
    <property type="entry name" value="Phospholipase D/nuclease"/>
    <property type="match status" value="2"/>
</dbReference>
<evidence type="ECO:0000313" key="8">
    <source>
        <dbReference type="EMBL" id="GAA5528003.1"/>
    </source>
</evidence>
<dbReference type="InterPro" id="IPR025202">
    <property type="entry name" value="PLD-like_dom"/>
</dbReference>
<dbReference type="SMART" id="SM00155">
    <property type="entry name" value="PLDc"/>
    <property type="match status" value="2"/>
</dbReference>
<comment type="caution">
    <text evidence="8">The sequence shown here is derived from an EMBL/GenBank/DDBJ whole genome shotgun (WGS) entry which is preliminary data.</text>
</comment>
<evidence type="ECO:0000256" key="5">
    <source>
        <dbReference type="ARBA" id="ARBA00022963"/>
    </source>
</evidence>
<dbReference type="InterPro" id="IPR051406">
    <property type="entry name" value="PLD_domain"/>
</dbReference>
<feature type="domain" description="PLD phosphodiesterase" evidence="7">
    <location>
        <begin position="338"/>
        <end position="365"/>
    </location>
</feature>
<evidence type="ECO:0000256" key="2">
    <source>
        <dbReference type="ARBA" id="ARBA00008664"/>
    </source>
</evidence>